<comment type="caution">
    <text evidence="2">The sequence shown here is derived from an EMBL/GenBank/DDBJ whole genome shotgun (WGS) entry which is preliminary data.</text>
</comment>
<organism evidence="2 3">
    <name type="scientific">Streptomyces caniscabiei</name>
    <dbReference type="NCBI Taxonomy" id="2746961"/>
    <lineage>
        <taxon>Bacteria</taxon>
        <taxon>Bacillati</taxon>
        <taxon>Actinomycetota</taxon>
        <taxon>Actinomycetes</taxon>
        <taxon>Kitasatosporales</taxon>
        <taxon>Streptomycetaceae</taxon>
        <taxon>Streptomyces</taxon>
    </lineage>
</organism>
<dbReference type="InterPro" id="IPR027417">
    <property type="entry name" value="P-loop_NTPase"/>
</dbReference>
<gene>
    <name evidence="2" type="ORF">PV383_35955</name>
</gene>
<proteinExistence type="predicted"/>
<accession>A0ABU4N209</accession>
<reference evidence="2 3" key="1">
    <citation type="journal article" date="2023" name="Microb. Genom.">
        <title>Mesoterricola silvestris gen. nov., sp. nov., Mesoterricola sediminis sp. nov., Geothrix oryzae sp. nov., Geothrix edaphica sp. nov., Geothrix rubra sp. nov., and Geothrix limicola sp. nov., six novel members of Acidobacteriota isolated from soils.</title>
        <authorList>
            <person name="Weisberg A.J."/>
            <person name="Pearce E."/>
            <person name="Kramer C.G."/>
            <person name="Chang J.H."/>
            <person name="Clarke C.R."/>
        </authorList>
    </citation>
    <scope>NUCLEOTIDE SEQUENCE [LARGE SCALE GENOMIC DNA]</scope>
    <source>
        <strain evidence="2 3">NE20-4-1</strain>
    </source>
</reference>
<evidence type="ECO:0000313" key="2">
    <source>
        <dbReference type="EMBL" id="MDX3042538.1"/>
    </source>
</evidence>
<evidence type="ECO:0000256" key="1">
    <source>
        <dbReference type="SAM" id="MobiDB-lite"/>
    </source>
</evidence>
<dbReference type="EMBL" id="JARAWJ010000039">
    <property type="protein sequence ID" value="MDX3042538.1"/>
    <property type="molecule type" value="Genomic_DNA"/>
</dbReference>
<dbReference type="RefSeq" id="WP_193382965.1">
    <property type="nucleotide sequence ID" value="NZ_JABXWI010000031.1"/>
</dbReference>
<dbReference type="SUPFAM" id="SSF52540">
    <property type="entry name" value="P-loop containing nucleoside triphosphate hydrolases"/>
    <property type="match status" value="1"/>
</dbReference>
<name>A0ABU4N209_9ACTN</name>
<dbReference type="CDD" id="cd01127">
    <property type="entry name" value="TrwB_TraG_TraD_VirD4"/>
    <property type="match status" value="1"/>
</dbReference>
<feature type="region of interest" description="Disordered" evidence="1">
    <location>
        <begin position="734"/>
        <end position="760"/>
    </location>
</feature>
<protein>
    <submittedName>
        <fullName evidence="2">Type IV secretory system conjugative DNA transfer family protein</fullName>
    </submittedName>
</protein>
<sequence length="760" mass="80458">MTHTAAAQPRNSTTELNIARAQIAAPIAAGIAAPFLNDGAALAAGLAYSATATFTTLNYMRRLPAALTAQLPAADILEAHSTTLGISTAATGISLTLGLLGDTAGTDALMAGILDPASIPGIISLGWWATVALIPYKLRNVLRRPRAHRPAPHHPTTVAVPLTEEDLILQAWGTHISHPGQGTNREQVLQVRTLSPTRWTGTITAPTGQAVTVTPDTVSSVYRIPAQWITIRPGIHAGEATITVNLTAPAELDPTTLAGAWRKWAARSGGVMADTHLEDVQDDPNTGGEVAYVVAGESLDKLPVPDRASLAGALRTNTLLCSYSPVPGDPRRGTVRLMKHNPLEAGVPFPGTHVLKISDGGYVQIGRHVSGFPARIQFVDPKLGAKHLFVAGVTGSGKGGLIQIVALADHVNGHAILYADPKGSSNPDVEAMACYSGLGDDGCMGPLRVAYALLRWRIAESARLKMKNFVPTPERPWVRLILDEAHVPLSELDQHKKEAAKILEALAAKARSQGIILTIINQAVNADKLGGSTALRTNVIQGGSLVMLRTDSDQRHLVTTGFEGVDPGQIPAAWDVDKPLVYDENVAMQDPESTFGLGYTLGPGGAAEMMRDFILESAAPYIDPSAVAHPADWPDWDDRHEIAATSVLGEDDDTDADLISGPVSSIISGIDLSTKKDPTAEEKILTALQSSADPLGLEPVYLHKSDIGKIARLEGSTLDNTLSRLVTADRIHRQPGTGRDVRGRYGYGQAPTLDSTEGDE</sequence>
<dbReference type="Proteomes" id="UP001282474">
    <property type="component" value="Unassembled WGS sequence"/>
</dbReference>
<dbReference type="Gene3D" id="3.40.50.300">
    <property type="entry name" value="P-loop containing nucleotide triphosphate hydrolases"/>
    <property type="match status" value="1"/>
</dbReference>
<keyword evidence="3" id="KW-1185">Reference proteome</keyword>
<evidence type="ECO:0000313" key="3">
    <source>
        <dbReference type="Proteomes" id="UP001282474"/>
    </source>
</evidence>